<comment type="similarity">
    <text evidence="1">Belongs to the WD repeat WDR48 family.</text>
</comment>
<dbReference type="Pfam" id="PF00400">
    <property type="entry name" value="WD40"/>
    <property type="match status" value="4"/>
</dbReference>
<evidence type="ECO:0000313" key="5">
    <source>
        <dbReference type="EMBL" id="PXF40226.1"/>
    </source>
</evidence>
<dbReference type="CDD" id="cd17041">
    <property type="entry name" value="Ubl_WDR48"/>
    <property type="match status" value="1"/>
</dbReference>
<name>A0A2V3IDS0_9FLOR</name>
<keyword evidence="3" id="KW-0677">Repeat</keyword>
<dbReference type="AlphaFoldDB" id="A0A2V3IDS0"/>
<dbReference type="InterPro" id="IPR051246">
    <property type="entry name" value="WDR48"/>
</dbReference>
<dbReference type="InterPro" id="IPR036322">
    <property type="entry name" value="WD40_repeat_dom_sf"/>
</dbReference>
<dbReference type="PANTHER" id="PTHR19862">
    <property type="entry name" value="WD REPEAT-CONTAINING PROTEIN 48"/>
    <property type="match status" value="1"/>
</dbReference>
<dbReference type="InterPro" id="IPR001680">
    <property type="entry name" value="WD40_rpt"/>
</dbReference>
<proteinExistence type="inferred from homology"/>
<sequence>MVGSAAVDRYPPRRNDRVTYILRAPEKRHRFGISALALGNHELFTAGRDGTVRSWSLPPTNRLLNKSLSAPKSNIKANLTFDEHTDWVNDVLLLSNHDRIVSCSSDTTLKVWCASNPVRSLRTLSNHTDYVKALAHVPNGVASGALDARVLVWELLTGRVRIECSSHNEDNGRNGSVYCMAAAHDENILISGSTDRTISVWDVRTGDRIVSLRGHSDSVRCLAIKRDASQMLSGATDSTVRLWDMRMQRCIRSYDSPTGSSVWAIAPTPNFDRFVWGFRDGSVSYTDVNAHTNAEMGSTIVPRATSDIRNNMVLDLKLTPCLSSVWVSTTGSSVRLWALPSEPNRSRGSLTNFINERRPTTRSETTAQRQRADSAYTPLYTIPGLPGIIAHRIMNDKRHVMTLNTDGEYCIWDITRGIMVKAFGATDEDIDEVVKQQDEEVTVPSWFQVDTRLGSLSVRLDKNTAANAEIYAVDAGLEASSEDIKVNIGEHVLRGLFRKWLAEYKRINPVGEDGGYLHGRSPPTQAQRAAAQRLAELPGYVLPDHIPIVITEDLSPVPVWRGTVSSFNGTEDEYLPTWVVDLVRDGKGQIKEAVKLSFTLEPADGSTLPQLSPTSLHAARVLRVRKVITYIAKELKEIKTDQDFEVDAQDLEVLCNGQVLPPTMSLAAVRQFRWRSPEDLQLHFRLKES</sequence>
<dbReference type="InterPro" id="IPR019775">
    <property type="entry name" value="WD40_repeat_CS"/>
</dbReference>
<reference evidence="5 6" key="1">
    <citation type="journal article" date="2018" name="Mol. Biol. Evol.">
        <title>Analysis of the draft genome of the red seaweed Gracilariopsis chorda provides insights into genome size evolution in Rhodophyta.</title>
        <authorList>
            <person name="Lee J."/>
            <person name="Yang E.C."/>
            <person name="Graf L."/>
            <person name="Yang J.H."/>
            <person name="Qiu H."/>
            <person name="Zel Zion U."/>
            <person name="Chan C.X."/>
            <person name="Stephens T.G."/>
            <person name="Weber A.P.M."/>
            <person name="Boo G.H."/>
            <person name="Boo S.M."/>
            <person name="Kim K.M."/>
            <person name="Shin Y."/>
            <person name="Jung M."/>
            <person name="Lee S.J."/>
            <person name="Yim H.S."/>
            <person name="Lee J.H."/>
            <person name="Bhattacharya D."/>
            <person name="Yoon H.S."/>
        </authorList>
    </citation>
    <scope>NUCLEOTIDE SEQUENCE [LARGE SCALE GENOMIC DNA]</scope>
    <source>
        <strain evidence="5 6">SKKU-2015</strain>
        <tissue evidence="5">Whole body</tissue>
    </source>
</reference>
<dbReference type="OrthoDB" id="2421129at2759"/>
<protein>
    <submittedName>
        <fullName evidence="5">WD repeat-containing protein 48</fullName>
    </submittedName>
</protein>
<dbReference type="PANTHER" id="PTHR19862:SF14">
    <property type="entry name" value="WD REPEAT-CONTAINING PROTEIN 48"/>
    <property type="match status" value="1"/>
</dbReference>
<dbReference type="PROSITE" id="PS50082">
    <property type="entry name" value="WD_REPEATS_2"/>
    <property type="match status" value="4"/>
</dbReference>
<feature type="repeat" description="WD" evidence="4">
    <location>
        <begin position="124"/>
        <end position="163"/>
    </location>
</feature>
<dbReference type="STRING" id="448386.A0A2V3IDS0"/>
<dbReference type="InterPro" id="IPR021772">
    <property type="entry name" value="WDR48/Bun107"/>
</dbReference>
<dbReference type="Pfam" id="PF11816">
    <property type="entry name" value="DUF3337"/>
    <property type="match status" value="1"/>
</dbReference>
<dbReference type="CDD" id="cd00200">
    <property type="entry name" value="WD40"/>
    <property type="match status" value="1"/>
</dbReference>
<evidence type="ECO:0000256" key="1">
    <source>
        <dbReference type="ARBA" id="ARBA00006917"/>
    </source>
</evidence>
<feature type="repeat" description="WD" evidence="4">
    <location>
        <begin position="212"/>
        <end position="253"/>
    </location>
</feature>
<evidence type="ECO:0000313" key="6">
    <source>
        <dbReference type="Proteomes" id="UP000247409"/>
    </source>
</evidence>
<evidence type="ECO:0000256" key="4">
    <source>
        <dbReference type="PROSITE-ProRule" id="PRU00221"/>
    </source>
</evidence>
<dbReference type="SMART" id="SM00320">
    <property type="entry name" value="WD40"/>
    <property type="match status" value="7"/>
</dbReference>
<keyword evidence="6" id="KW-1185">Reference proteome</keyword>
<comment type="caution">
    <text evidence="5">The sequence shown here is derived from an EMBL/GenBank/DDBJ whole genome shotgun (WGS) entry which is preliminary data.</text>
</comment>
<organism evidence="5 6">
    <name type="scientific">Gracilariopsis chorda</name>
    <dbReference type="NCBI Taxonomy" id="448386"/>
    <lineage>
        <taxon>Eukaryota</taxon>
        <taxon>Rhodophyta</taxon>
        <taxon>Florideophyceae</taxon>
        <taxon>Rhodymeniophycidae</taxon>
        <taxon>Gracilariales</taxon>
        <taxon>Gracilariaceae</taxon>
        <taxon>Gracilariopsis</taxon>
    </lineage>
</organism>
<dbReference type="InterPro" id="IPR020472">
    <property type="entry name" value="WD40_PAC1"/>
</dbReference>
<dbReference type="PRINTS" id="PR00320">
    <property type="entry name" value="GPROTEINBRPT"/>
</dbReference>
<evidence type="ECO:0000256" key="3">
    <source>
        <dbReference type="ARBA" id="ARBA00022737"/>
    </source>
</evidence>
<gene>
    <name evidence="5" type="ORF">BWQ96_10064</name>
</gene>
<dbReference type="SUPFAM" id="SSF50978">
    <property type="entry name" value="WD40 repeat-like"/>
    <property type="match status" value="1"/>
</dbReference>
<accession>A0A2V3IDS0</accession>
<dbReference type="EMBL" id="NBIV01000339">
    <property type="protein sequence ID" value="PXF40226.1"/>
    <property type="molecule type" value="Genomic_DNA"/>
</dbReference>
<keyword evidence="2 4" id="KW-0853">WD repeat</keyword>
<feature type="repeat" description="WD" evidence="4">
    <location>
        <begin position="81"/>
        <end position="112"/>
    </location>
</feature>
<dbReference type="Proteomes" id="UP000247409">
    <property type="component" value="Unassembled WGS sequence"/>
</dbReference>
<dbReference type="Gene3D" id="2.130.10.10">
    <property type="entry name" value="YVTN repeat-like/Quinoprotein amine dehydrogenase"/>
    <property type="match status" value="2"/>
</dbReference>
<dbReference type="GO" id="GO:0000724">
    <property type="term" value="P:double-strand break repair via homologous recombination"/>
    <property type="evidence" value="ECO:0007669"/>
    <property type="project" value="TreeGrafter"/>
</dbReference>
<evidence type="ECO:0000256" key="2">
    <source>
        <dbReference type="ARBA" id="ARBA00022574"/>
    </source>
</evidence>
<dbReference type="GO" id="GO:0043130">
    <property type="term" value="F:ubiquitin binding"/>
    <property type="evidence" value="ECO:0007669"/>
    <property type="project" value="TreeGrafter"/>
</dbReference>
<dbReference type="InterPro" id="IPR015943">
    <property type="entry name" value="WD40/YVTN_repeat-like_dom_sf"/>
</dbReference>
<dbReference type="PROSITE" id="PS00678">
    <property type="entry name" value="WD_REPEATS_1"/>
    <property type="match status" value="3"/>
</dbReference>
<dbReference type="PROSITE" id="PS50294">
    <property type="entry name" value="WD_REPEATS_REGION"/>
    <property type="match status" value="3"/>
</dbReference>
<feature type="repeat" description="WD" evidence="4">
    <location>
        <begin position="170"/>
        <end position="211"/>
    </location>
</feature>